<keyword evidence="15" id="KW-1185">Reference proteome</keyword>
<comment type="pathway">
    <text evidence="9">Carotenoid biosynthesis; staphyloxanthin biosynthesis; staphyloxanthin from farnesyl diphosphate: step 5/5.</text>
</comment>
<evidence type="ECO:0000256" key="2">
    <source>
        <dbReference type="ARBA" id="ARBA00022475"/>
    </source>
</evidence>
<proteinExistence type="inferred from homology"/>
<dbReference type="Proteomes" id="UP000077177">
    <property type="component" value="Chromosome"/>
</dbReference>
<evidence type="ECO:0000256" key="12">
    <source>
        <dbReference type="ARBA" id="ARBA00025324"/>
    </source>
</evidence>
<dbReference type="UniPathway" id="UPA00029">
    <property type="reaction ID" value="UER00560"/>
</dbReference>
<reference evidence="15" key="1">
    <citation type="submission" date="2015-01" db="EMBL/GenBank/DDBJ databases">
        <title>Flavisolibacter sp./LCS9/ whole genome sequencing.</title>
        <authorList>
            <person name="Kim M.K."/>
            <person name="Srinivasan S."/>
            <person name="Lee J.-J."/>
        </authorList>
    </citation>
    <scope>NUCLEOTIDE SEQUENCE [LARGE SCALE GENOMIC DNA]</scope>
    <source>
        <strain evidence="15">LCS9</strain>
    </source>
</reference>
<feature type="transmembrane region" description="Helical" evidence="13">
    <location>
        <begin position="162"/>
        <end position="180"/>
    </location>
</feature>
<evidence type="ECO:0000256" key="8">
    <source>
        <dbReference type="ARBA" id="ARBA00023315"/>
    </source>
</evidence>
<evidence type="ECO:0000256" key="5">
    <source>
        <dbReference type="ARBA" id="ARBA00022729"/>
    </source>
</evidence>
<keyword evidence="5" id="KW-0732">Signal</keyword>
<comment type="similarity">
    <text evidence="10">Belongs to the acyltransferase CrtO family.</text>
</comment>
<keyword evidence="3" id="KW-0808">Transferase</keyword>
<reference evidence="14 15" key="2">
    <citation type="journal article" date="2016" name="Int. J. Syst. Evol. Microbiol.">
        <title>Flavisolibacter tropicus sp. nov., isolated from tropical soil.</title>
        <authorList>
            <person name="Lee J.J."/>
            <person name="Kang M.S."/>
            <person name="Kim G.S."/>
            <person name="Lee C.S."/>
            <person name="Lim S."/>
            <person name="Lee J."/>
            <person name="Roh S.H."/>
            <person name="Kang H."/>
            <person name="Ha J.M."/>
            <person name="Bae S."/>
            <person name="Jung H.Y."/>
            <person name="Kim M.K."/>
        </authorList>
    </citation>
    <scope>NUCLEOTIDE SEQUENCE [LARGE SCALE GENOMIC DNA]</scope>
    <source>
        <strain evidence="14 15">LCS9</strain>
    </source>
</reference>
<dbReference type="EMBL" id="CP011390">
    <property type="protein sequence ID" value="ANE52131.1"/>
    <property type="molecule type" value="Genomic_DNA"/>
</dbReference>
<evidence type="ECO:0000256" key="6">
    <source>
        <dbReference type="ARBA" id="ARBA00022989"/>
    </source>
</evidence>
<organism evidence="14 15">
    <name type="scientific">Flavisolibacter tropicus</name>
    <dbReference type="NCBI Taxonomy" id="1492898"/>
    <lineage>
        <taxon>Bacteria</taxon>
        <taxon>Pseudomonadati</taxon>
        <taxon>Bacteroidota</taxon>
        <taxon>Chitinophagia</taxon>
        <taxon>Chitinophagales</taxon>
        <taxon>Chitinophagaceae</taxon>
        <taxon>Flavisolibacter</taxon>
    </lineage>
</organism>
<name>A0A172TYE4_9BACT</name>
<evidence type="ECO:0000256" key="9">
    <source>
        <dbReference type="ARBA" id="ARBA00023588"/>
    </source>
</evidence>
<dbReference type="OrthoDB" id="883215at2"/>
<gene>
    <name evidence="14" type="ORF">SY85_18175</name>
</gene>
<feature type="transmembrane region" description="Helical" evidence="13">
    <location>
        <begin position="139"/>
        <end position="156"/>
    </location>
</feature>
<evidence type="ECO:0000256" key="13">
    <source>
        <dbReference type="SAM" id="Phobius"/>
    </source>
</evidence>
<accession>A0A172TYE4</accession>
<keyword evidence="4 13" id="KW-0812">Transmembrane</keyword>
<keyword evidence="7 13" id="KW-0472">Membrane</keyword>
<evidence type="ECO:0000256" key="10">
    <source>
        <dbReference type="ARBA" id="ARBA00023603"/>
    </source>
</evidence>
<dbReference type="KEGG" id="fla:SY85_18175"/>
<feature type="transmembrane region" description="Helical" evidence="13">
    <location>
        <begin position="27"/>
        <end position="50"/>
    </location>
</feature>
<evidence type="ECO:0000313" key="14">
    <source>
        <dbReference type="EMBL" id="ANE52131.1"/>
    </source>
</evidence>
<keyword evidence="8" id="KW-0012">Acyltransferase</keyword>
<evidence type="ECO:0000313" key="15">
    <source>
        <dbReference type="Proteomes" id="UP000077177"/>
    </source>
</evidence>
<evidence type="ECO:0000256" key="7">
    <source>
        <dbReference type="ARBA" id="ARBA00023136"/>
    </source>
</evidence>
<evidence type="ECO:0000256" key="11">
    <source>
        <dbReference type="ARBA" id="ARBA00023667"/>
    </source>
</evidence>
<evidence type="ECO:0000256" key="3">
    <source>
        <dbReference type="ARBA" id="ARBA00022679"/>
    </source>
</evidence>
<keyword evidence="2" id="KW-1003">Cell membrane</keyword>
<evidence type="ECO:0000256" key="1">
    <source>
        <dbReference type="ARBA" id="ARBA00004162"/>
    </source>
</evidence>
<dbReference type="GO" id="GO:0016746">
    <property type="term" value="F:acyltransferase activity"/>
    <property type="evidence" value="ECO:0007669"/>
    <property type="project" value="UniProtKB-KW"/>
</dbReference>
<sequence length="190" mass="22310">MHPSSIANTMKKGKDIQARNLKRMVGFYNMLPNLVWSILGLVPISIFCYTHLTSRLFWLFIAISFLPVFLSNAYLSKIQIARTTTTYRKLRVGLIQQLSQNGVVINRLIRRRFPTYKAVRKDAKSMNRLLKQTYAFEKFHYMLFLFYSMVGVYALFKGYIGWAAIILLTNLFYNIYPILLQQYIRLKLAV</sequence>
<keyword evidence="6 13" id="KW-1133">Transmembrane helix</keyword>
<dbReference type="InterPro" id="IPR044021">
    <property type="entry name" value="CrtO"/>
</dbReference>
<dbReference type="RefSeq" id="WP_066406306.1">
    <property type="nucleotide sequence ID" value="NZ_CP011390.1"/>
</dbReference>
<feature type="transmembrane region" description="Helical" evidence="13">
    <location>
        <begin position="56"/>
        <end position="75"/>
    </location>
</feature>
<dbReference type="Pfam" id="PF18927">
    <property type="entry name" value="CrtO"/>
    <property type="match status" value="1"/>
</dbReference>
<comment type="function">
    <text evidence="12">Catalyzes the acylation of glycosyl-4,4'-diaponeurosporenoate, i.e. the esterification of glucose at the C6'' position with the carboxyl group of the C(15) fatty acid 12-methyltetradecanoic acid, to yield staphyloxanthin. This is the last step in the biosynthesis of this orange pigment, present in most staphylococci strains.</text>
</comment>
<evidence type="ECO:0000256" key="4">
    <source>
        <dbReference type="ARBA" id="ARBA00022692"/>
    </source>
</evidence>
<comment type="subcellular location">
    <subcellularLocation>
        <location evidence="1">Cell membrane</location>
        <topology evidence="1">Single-pass membrane protein</topology>
    </subcellularLocation>
</comment>
<dbReference type="GO" id="GO:0005886">
    <property type="term" value="C:plasma membrane"/>
    <property type="evidence" value="ECO:0007669"/>
    <property type="project" value="UniProtKB-SubCell"/>
</dbReference>
<dbReference type="AlphaFoldDB" id="A0A172TYE4"/>
<protein>
    <recommendedName>
        <fullName evidence="11">Glycosyl-4,4'-diaponeurosporenoate acyltransferase</fullName>
    </recommendedName>
</protein>